<dbReference type="InterPro" id="IPR045864">
    <property type="entry name" value="aa-tRNA-synth_II/BPL/LPL"/>
</dbReference>
<dbReference type="GO" id="GO:0006422">
    <property type="term" value="P:aspartyl-tRNA aminoacylation"/>
    <property type="evidence" value="ECO:0007669"/>
    <property type="project" value="InterPro"/>
</dbReference>
<dbReference type="InterPro" id="IPR004523">
    <property type="entry name" value="Asp-tRNA_synthase_2"/>
</dbReference>
<dbReference type="GO" id="GO:0005829">
    <property type="term" value="C:cytosol"/>
    <property type="evidence" value="ECO:0007669"/>
    <property type="project" value="TreeGrafter"/>
</dbReference>
<dbReference type="EMBL" id="KV875102">
    <property type="protein sequence ID" value="OIW24977.1"/>
    <property type="molecule type" value="Genomic_DNA"/>
</dbReference>
<dbReference type="GO" id="GO:0017101">
    <property type="term" value="C:aminoacyl-tRNA synthetase multienzyme complex"/>
    <property type="evidence" value="ECO:0007669"/>
    <property type="project" value="TreeGrafter"/>
</dbReference>
<keyword evidence="2" id="KW-0436">Ligase</keyword>
<dbReference type="GO" id="GO:0005524">
    <property type="term" value="F:ATP binding"/>
    <property type="evidence" value="ECO:0007669"/>
    <property type="project" value="InterPro"/>
</dbReference>
<evidence type="ECO:0000256" key="3">
    <source>
        <dbReference type="ARBA" id="ARBA00022741"/>
    </source>
</evidence>
<gene>
    <name evidence="6" type="ORF">CONLIGDRAFT_583338</name>
</gene>
<dbReference type="AlphaFoldDB" id="A0A1J7IV42"/>
<accession>A0A1J7IV42</accession>
<keyword evidence="3" id="KW-0547">Nucleotide-binding</keyword>
<name>A0A1J7IV42_9PEZI</name>
<reference evidence="6 7" key="1">
    <citation type="submission" date="2016-10" db="EMBL/GenBank/DDBJ databases">
        <title>Draft genome sequence of Coniochaeta ligniaria NRRL30616, a lignocellulolytic fungus for bioabatement of inhibitors in plant biomass hydrolysates.</title>
        <authorList>
            <consortium name="DOE Joint Genome Institute"/>
            <person name="Jimenez D.J."/>
            <person name="Hector R.E."/>
            <person name="Riley R."/>
            <person name="Sun H."/>
            <person name="Grigoriev I.V."/>
            <person name="Van Elsas J.D."/>
            <person name="Nichols N.N."/>
        </authorList>
    </citation>
    <scope>NUCLEOTIDE SEQUENCE [LARGE SCALE GENOMIC DNA]</scope>
    <source>
        <strain evidence="6 7">NRRL 30616</strain>
    </source>
</reference>
<dbReference type="InParanoid" id="A0A1J7IV42"/>
<organism evidence="6 7">
    <name type="scientific">Coniochaeta ligniaria NRRL 30616</name>
    <dbReference type="NCBI Taxonomy" id="1408157"/>
    <lineage>
        <taxon>Eukaryota</taxon>
        <taxon>Fungi</taxon>
        <taxon>Dikarya</taxon>
        <taxon>Ascomycota</taxon>
        <taxon>Pezizomycotina</taxon>
        <taxon>Sordariomycetes</taxon>
        <taxon>Sordariomycetidae</taxon>
        <taxon>Coniochaetales</taxon>
        <taxon>Coniochaetaceae</taxon>
        <taxon>Coniochaeta</taxon>
    </lineage>
</organism>
<protein>
    <recommendedName>
        <fullName evidence="5">Aminoacyl-tRNA synthetase class II (D/K/N) domain-containing protein</fullName>
    </recommendedName>
</protein>
<dbReference type="Proteomes" id="UP000182658">
    <property type="component" value="Unassembled WGS sequence"/>
</dbReference>
<evidence type="ECO:0000313" key="6">
    <source>
        <dbReference type="EMBL" id="OIW24977.1"/>
    </source>
</evidence>
<evidence type="ECO:0000256" key="1">
    <source>
        <dbReference type="ARBA" id="ARBA00022490"/>
    </source>
</evidence>
<proteinExistence type="predicted"/>
<dbReference type="STRING" id="1408157.A0A1J7IV42"/>
<evidence type="ECO:0000313" key="7">
    <source>
        <dbReference type="Proteomes" id="UP000182658"/>
    </source>
</evidence>
<evidence type="ECO:0000256" key="2">
    <source>
        <dbReference type="ARBA" id="ARBA00022598"/>
    </source>
</evidence>
<dbReference type="Pfam" id="PF00152">
    <property type="entry name" value="tRNA-synt_2"/>
    <property type="match status" value="1"/>
</dbReference>
<dbReference type="PANTHER" id="PTHR43450">
    <property type="entry name" value="ASPARTYL-TRNA SYNTHETASE"/>
    <property type="match status" value="1"/>
</dbReference>
<evidence type="ECO:0000259" key="5">
    <source>
        <dbReference type="Pfam" id="PF00152"/>
    </source>
</evidence>
<keyword evidence="7" id="KW-1185">Reference proteome</keyword>
<dbReference type="PANTHER" id="PTHR43450:SF2">
    <property type="entry name" value="ASPARTATE--TRNA LIGASE"/>
    <property type="match status" value="1"/>
</dbReference>
<sequence length="70" mass="7867">MTTTRQRICTGSQHIHDPQVLRASMRDVGIVEDEVDGYLIGFDLGVPPHEGACLCLERLVAARLRLKDRH</sequence>
<dbReference type="Gene3D" id="3.30.930.10">
    <property type="entry name" value="Bira Bifunctional Protein, Domain 2"/>
    <property type="match status" value="1"/>
</dbReference>
<keyword evidence="1" id="KW-0963">Cytoplasm</keyword>
<evidence type="ECO:0000256" key="4">
    <source>
        <dbReference type="ARBA" id="ARBA00022840"/>
    </source>
</evidence>
<dbReference type="SUPFAM" id="SSF55681">
    <property type="entry name" value="Class II aaRS and biotin synthetases"/>
    <property type="match status" value="1"/>
</dbReference>
<dbReference type="InterPro" id="IPR004364">
    <property type="entry name" value="Aa-tRNA-synt_II"/>
</dbReference>
<dbReference type="GO" id="GO:0003723">
    <property type="term" value="F:RNA binding"/>
    <property type="evidence" value="ECO:0007669"/>
    <property type="project" value="TreeGrafter"/>
</dbReference>
<dbReference type="GO" id="GO:0004815">
    <property type="term" value="F:aspartate-tRNA ligase activity"/>
    <property type="evidence" value="ECO:0007669"/>
    <property type="project" value="InterPro"/>
</dbReference>
<feature type="domain" description="Aminoacyl-tRNA synthetase class II (D/K/N)" evidence="5">
    <location>
        <begin position="8"/>
        <end position="62"/>
    </location>
</feature>
<keyword evidence="4" id="KW-0067">ATP-binding</keyword>